<evidence type="ECO:0000256" key="1">
    <source>
        <dbReference type="SAM" id="MobiDB-lite"/>
    </source>
</evidence>
<organism evidence="4">
    <name type="scientific">Angiostrongylus costaricensis</name>
    <name type="common">Nematode worm</name>
    <dbReference type="NCBI Taxonomy" id="334426"/>
    <lineage>
        <taxon>Eukaryota</taxon>
        <taxon>Metazoa</taxon>
        <taxon>Ecdysozoa</taxon>
        <taxon>Nematoda</taxon>
        <taxon>Chromadorea</taxon>
        <taxon>Rhabditida</taxon>
        <taxon>Rhabditina</taxon>
        <taxon>Rhabditomorpha</taxon>
        <taxon>Strongyloidea</taxon>
        <taxon>Metastrongylidae</taxon>
        <taxon>Angiostrongylus</taxon>
    </lineage>
</organism>
<dbReference type="EMBL" id="UYYA01003922">
    <property type="protein sequence ID" value="VDM57706.1"/>
    <property type="molecule type" value="Genomic_DNA"/>
</dbReference>
<reference evidence="4" key="1">
    <citation type="submission" date="2017-02" db="UniProtKB">
        <authorList>
            <consortium name="WormBaseParasite"/>
        </authorList>
    </citation>
    <scope>IDENTIFICATION</scope>
</reference>
<evidence type="ECO:0000313" key="2">
    <source>
        <dbReference type="EMBL" id="VDM57706.1"/>
    </source>
</evidence>
<proteinExistence type="predicted"/>
<dbReference type="Proteomes" id="UP000267027">
    <property type="component" value="Unassembled WGS sequence"/>
</dbReference>
<sequence length="105" mass="11426">MNKEVALFEKDDDLPSNRAVSPASSSGSSTQSTTAAHSSRGASGSSNHEEQFPIFHTVMKKKSKVRRSQSQHELGEQAYPRPEVAIVHALSRPASLGLKKPEVRQ</sequence>
<reference evidence="2 3" key="2">
    <citation type="submission" date="2018-11" db="EMBL/GenBank/DDBJ databases">
        <authorList>
            <consortium name="Pathogen Informatics"/>
        </authorList>
    </citation>
    <scope>NUCLEOTIDE SEQUENCE [LARGE SCALE GENOMIC DNA]</scope>
    <source>
        <strain evidence="2 3">Costa Rica</strain>
    </source>
</reference>
<accession>A0A0R3PMJ2</accession>
<dbReference type="WBParaSite" id="ACOC_0000612001-mRNA-1">
    <property type="protein sequence ID" value="ACOC_0000612001-mRNA-1"/>
    <property type="gene ID" value="ACOC_0000612001"/>
</dbReference>
<evidence type="ECO:0000313" key="3">
    <source>
        <dbReference type="Proteomes" id="UP000267027"/>
    </source>
</evidence>
<evidence type="ECO:0000313" key="4">
    <source>
        <dbReference type="WBParaSite" id="ACOC_0000612001-mRNA-1"/>
    </source>
</evidence>
<feature type="compositionally biased region" description="Basic and acidic residues" evidence="1">
    <location>
        <begin position="1"/>
        <end position="15"/>
    </location>
</feature>
<feature type="region of interest" description="Disordered" evidence="1">
    <location>
        <begin position="1"/>
        <end position="79"/>
    </location>
</feature>
<dbReference type="STRING" id="334426.A0A0R3PMJ2"/>
<feature type="compositionally biased region" description="Low complexity" evidence="1">
    <location>
        <begin position="16"/>
        <end position="46"/>
    </location>
</feature>
<protein>
    <submittedName>
        <fullName evidence="4">Homeobox domain-containing protein</fullName>
    </submittedName>
</protein>
<feature type="compositionally biased region" description="Basic residues" evidence="1">
    <location>
        <begin position="58"/>
        <end position="69"/>
    </location>
</feature>
<keyword evidence="3" id="KW-1185">Reference proteome</keyword>
<dbReference type="AlphaFoldDB" id="A0A0R3PMJ2"/>
<gene>
    <name evidence="2" type="ORF">ACOC_LOCUS6121</name>
</gene>
<name>A0A0R3PMJ2_ANGCS</name>